<keyword evidence="2" id="KW-1185">Reference proteome</keyword>
<organism evidence="1 2">
    <name type="scientific">Rubroshorea leprosula</name>
    <dbReference type="NCBI Taxonomy" id="152421"/>
    <lineage>
        <taxon>Eukaryota</taxon>
        <taxon>Viridiplantae</taxon>
        <taxon>Streptophyta</taxon>
        <taxon>Embryophyta</taxon>
        <taxon>Tracheophyta</taxon>
        <taxon>Spermatophyta</taxon>
        <taxon>Magnoliopsida</taxon>
        <taxon>eudicotyledons</taxon>
        <taxon>Gunneridae</taxon>
        <taxon>Pentapetalae</taxon>
        <taxon>rosids</taxon>
        <taxon>malvids</taxon>
        <taxon>Malvales</taxon>
        <taxon>Dipterocarpaceae</taxon>
        <taxon>Rubroshorea</taxon>
    </lineage>
</organism>
<proteinExistence type="predicted"/>
<reference evidence="1 2" key="1">
    <citation type="journal article" date="2021" name="Commun. Biol.">
        <title>The genome of Shorea leprosula (Dipterocarpaceae) highlights the ecological relevance of drought in aseasonal tropical rainforests.</title>
        <authorList>
            <person name="Ng K.K.S."/>
            <person name="Kobayashi M.J."/>
            <person name="Fawcett J.A."/>
            <person name="Hatakeyama M."/>
            <person name="Paape T."/>
            <person name="Ng C.H."/>
            <person name="Ang C.C."/>
            <person name="Tnah L.H."/>
            <person name="Lee C.T."/>
            <person name="Nishiyama T."/>
            <person name="Sese J."/>
            <person name="O'Brien M.J."/>
            <person name="Copetti D."/>
            <person name="Mohd Noor M.I."/>
            <person name="Ong R.C."/>
            <person name="Putra M."/>
            <person name="Sireger I.Z."/>
            <person name="Indrioko S."/>
            <person name="Kosugi Y."/>
            <person name="Izuno A."/>
            <person name="Isagi Y."/>
            <person name="Lee S.L."/>
            <person name="Shimizu K.K."/>
        </authorList>
    </citation>
    <scope>NUCLEOTIDE SEQUENCE [LARGE SCALE GENOMIC DNA]</scope>
    <source>
        <strain evidence="1">214</strain>
    </source>
</reference>
<name>A0AAV5JSU5_9ROSI</name>
<accession>A0AAV5JSU5</accession>
<dbReference type="Proteomes" id="UP001054252">
    <property type="component" value="Unassembled WGS sequence"/>
</dbReference>
<dbReference type="AlphaFoldDB" id="A0AAV5JSU5"/>
<evidence type="ECO:0000313" key="1">
    <source>
        <dbReference type="EMBL" id="GKV15786.1"/>
    </source>
</evidence>
<gene>
    <name evidence="1" type="ORF">SLEP1_g26537</name>
</gene>
<dbReference type="EMBL" id="BPVZ01000044">
    <property type="protein sequence ID" value="GKV15786.1"/>
    <property type="molecule type" value="Genomic_DNA"/>
</dbReference>
<protein>
    <submittedName>
        <fullName evidence="1">Uncharacterized protein</fullName>
    </submittedName>
</protein>
<evidence type="ECO:0000313" key="2">
    <source>
        <dbReference type="Proteomes" id="UP001054252"/>
    </source>
</evidence>
<comment type="caution">
    <text evidence="1">The sequence shown here is derived from an EMBL/GenBank/DDBJ whole genome shotgun (WGS) entry which is preliminary data.</text>
</comment>
<sequence length="100" mass="11819">MLDIDLWNILSFLEDRLYLEFYGSKTDFARIELVIWISSEPCAFLGPSHKCTAFVTPQIWVLGRDNPRLVVLLHHPRLLILLWEDLDLITYHLLLRDIDI</sequence>